<dbReference type="GO" id="GO:0016853">
    <property type="term" value="F:isomerase activity"/>
    <property type="evidence" value="ECO:0007669"/>
    <property type="project" value="UniProtKB-KW"/>
</dbReference>
<dbReference type="SUPFAM" id="SSF51658">
    <property type="entry name" value="Xylose isomerase-like"/>
    <property type="match status" value="1"/>
</dbReference>
<dbReference type="InterPro" id="IPR013022">
    <property type="entry name" value="Xyl_isomerase-like_TIM-brl"/>
</dbReference>
<evidence type="ECO:0000313" key="3">
    <source>
        <dbReference type="Proteomes" id="UP000295244"/>
    </source>
</evidence>
<reference evidence="2 3" key="1">
    <citation type="submission" date="2019-03" db="EMBL/GenBank/DDBJ databases">
        <title>Whole genome sequence of a novel Rubrobacter taiwanensis strain, isolated from Yellowstone National Park.</title>
        <authorList>
            <person name="Freed S."/>
            <person name="Ramaley R.F."/>
            <person name="Kyndt J.A."/>
        </authorList>
    </citation>
    <scope>NUCLEOTIDE SEQUENCE [LARGE SCALE GENOMIC DNA]</scope>
    <source>
        <strain evidence="2 3">Yellowstone</strain>
    </source>
</reference>
<organism evidence="2 3">
    <name type="scientific">Rubrobacter taiwanensis</name>
    <dbReference type="NCBI Taxonomy" id="185139"/>
    <lineage>
        <taxon>Bacteria</taxon>
        <taxon>Bacillati</taxon>
        <taxon>Actinomycetota</taxon>
        <taxon>Rubrobacteria</taxon>
        <taxon>Rubrobacterales</taxon>
        <taxon>Rubrobacteraceae</taxon>
        <taxon>Rubrobacter</taxon>
    </lineage>
</organism>
<dbReference type="InterPro" id="IPR050312">
    <property type="entry name" value="IolE/XylAMocC-like"/>
</dbReference>
<accession>A0A4R1BTB3</accession>
<dbReference type="RefSeq" id="WP_132687451.1">
    <property type="nucleotide sequence ID" value="NZ_SKBU01000003.1"/>
</dbReference>
<comment type="caution">
    <text evidence="2">The sequence shown here is derived from an EMBL/GenBank/DDBJ whole genome shotgun (WGS) entry which is preliminary data.</text>
</comment>
<evidence type="ECO:0000259" key="1">
    <source>
        <dbReference type="Pfam" id="PF01261"/>
    </source>
</evidence>
<keyword evidence="3" id="KW-1185">Reference proteome</keyword>
<sequence length="307" mass="32615">MEFQSVGINLNGTHLGDVSELAADLEALRRAGPDFVEVCPHGLGVILGGRLDERRTQEVAGVLADAGPAYTVHAPHRLNLMDPASFELHRGALEASVRFAAMIGADVVVCHAGQRVNTRDARHSLREQLAAEREALRRIGELAGKLGVTLAVENSYPERPILRGEVYAYAAWPSELAEQVAAVDHPAVGICLDVGHAAVAASFFGFDYLAECAAAAPLVRHVHLHDNLGRPEPAEDGAAFGLAERSAYGFGDLHLPPGRGSLPLEQLPILHRPSCCVELRADLGHLAAEALEAARHLGAPEVTRAPA</sequence>
<proteinExistence type="predicted"/>
<keyword evidence="2" id="KW-0413">Isomerase</keyword>
<dbReference type="PANTHER" id="PTHR12110">
    <property type="entry name" value="HYDROXYPYRUVATE ISOMERASE"/>
    <property type="match status" value="1"/>
</dbReference>
<dbReference type="EMBL" id="SKBU01000003">
    <property type="protein sequence ID" value="TCJ20495.1"/>
    <property type="molecule type" value="Genomic_DNA"/>
</dbReference>
<dbReference type="InterPro" id="IPR036237">
    <property type="entry name" value="Xyl_isomerase-like_sf"/>
</dbReference>
<evidence type="ECO:0000313" key="2">
    <source>
        <dbReference type="EMBL" id="TCJ20495.1"/>
    </source>
</evidence>
<dbReference type="OrthoDB" id="3280201at2"/>
<gene>
    <name evidence="2" type="ORF">E0L93_01335</name>
</gene>
<dbReference type="PANTHER" id="PTHR12110:SF53">
    <property type="entry name" value="BLR5974 PROTEIN"/>
    <property type="match status" value="1"/>
</dbReference>
<dbReference type="Proteomes" id="UP000295244">
    <property type="component" value="Unassembled WGS sequence"/>
</dbReference>
<dbReference type="AlphaFoldDB" id="A0A4R1BTB3"/>
<dbReference type="Gene3D" id="3.20.20.150">
    <property type="entry name" value="Divalent-metal-dependent TIM barrel enzymes"/>
    <property type="match status" value="1"/>
</dbReference>
<name>A0A4R1BTB3_9ACTN</name>
<protein>
    <submittedName>
        <fullName evidence="2">Sugar phosphate isomerase/epimerase</fullName>
    </submittedName>
</protein>
<dbReference type="Pfam" id="PF01261">
    <property type="entry name" value="AP_endonuc_2"/>
    <property type="match status" value="1"/>
</dbReference>
<feature type="domain" description="Xylose isomerase-like TIM barrel" evidence="1">
    <location>
        <begin position="25"/>
        <end position="266"/>
    </location>
</feature>